<gene>
    <name evidence="1" type="ORF">MNB_ARC-1_1161</name>
</gene>
<proteinExistence type="predicted"/>
<accession>A0A3B1E9J6</accession>
<sequence>MKNLFQTTLLSIGLLNILNAGGMNDDPLNYKVTFEALQIEHTGDKPFTWDMNVWAGYNLNKIYIYSEGEKTKDEQESENQIVWSNAITPYWDIQYGIGIDKTSENTKKWAVLAFSGMSSYFFETRTAFLLDKNGNVGVRASAENDFLITQKLKIATSSEISAYSKDDNEYNIQKGLSALSVGVNLTYEIKREFAPYIGISHVRDIKNSKSQTNLVTGVSIWF</sequence>
<evidence type="ECO:0000313" key="1">
    <source>
        <dbReference type="EMBL" id="VAY88252.1"/>
    </source>
</evidence>
<name>A0A3B1E9J6_9ZZZZ</name>
<dbReference type="GO" id="GO:0006878">
    <property type="term" value="P:intracellular copper ion homeostasis"/>
    <property type="evidence" value="ECO:0007669"/>
    <property type="project" value="InterPro"/>
</dbReference>
<protein>
    <submittedName>
        <fullName evidence="1">Copper resistance protein B</fullName>
    </submittedName>
</protein>
<dbReference type="EMBL" id="UOYO01000048">
    <property type="protein sequence ID" value="VAY88252.1"/>
    <property type="molecule type" value="Genomic_DNA"/>
</dbReference>
<dbReference type="AlphaFoldDB" id="A0A3B1E9J6"/>
<dbReference type="GO" id="GO:0009279">
    <property type="term" value="C:cell outer membrane"/>
    <property type="evidence" value="ECO:0007669"/>
    <property type="project" value="InterPro"/>
</dbReference>
<dbReference type="InterPro" id="IPR007939">
    <property type="entry name" value="Cu-R_B_prcur"/>
</dbReference>
<organism evidence="1">
    <name type="scientific">hydrothermal vent metagenome</name>
    <dbReference type="NCBI Taxonomy" id="652676"/>
    <lineage>
        <taxon>unclassified sequences</taxon>
        <taxon>metagenomes</taxon>
        <taxon>ecological metagenomes</taxon>
    </lineage>
</organism>
<reference evidence="1" key="1">
    <citation type="submission" date="2018-10" db="EMBL/GenBank/DDBJ databases">
        <authorList>
            <person name="Aoki K."/>
        </authorList>
    </citation>
    <scope>NUCLEOTIDE SEQUENCE</scope>
</reference>
<dbReference type="Pfam" id="PF05275">
    <property type="entry name" value="CopB"/>
    <property type="match status" value="1"/>
</dbReference>
<dbReference type="GO" id="GO:0005507">
    <property type="term" value="F:copper ion binding"/>
    <property type="evidence" value="ECO:0007669"/>
    <property type="project" value="InterPro"/>
</dbReference>